<dbReference type="InterPro" id="IPR021109">
    <property type="entry name" value="Peptidase_aspartic_dom_sf"/>
</dbReference>
<organism evidence="4 5">
    <name type="scientific">Castilleja foliolosa</name>
    <dbReference type="NCBI Taxonomy" id="1961234"/>
    <lineage>
        <taxon>Eukaryota</taxon>
        <taxon>Viridiplantae</taxon>
        <taxon>Streptophyta</taxon>
        <taxon>Embryophyta</taxon>
        <taxon>Tracheophyta</taxon>
        <taxon>Spermatophyta</taxon>
        <taxon>Magnoliopsida</taxon>
        <taxon>eudicotyledons</taxon>
        <taxon>Gunneridae</taxon>
        <taxon>Pentapetalae</taxon>
        <taxon>asterids</taxon>
        <taxon>lamiids</taxon>
        <taxon>Lamiales</taxon>
        <taxon>Orobanchaceae</taxon>
        <taxon>Pedicularideae</taxon>
        <taxon>Castillejinae</taxon>
        <taxon>Castilleja</taxon>
    </lineage>
</organism>
<evidence type="ECO:0000256" key="2">
    <source>
        <dbReference type="PIRSR" id="PIRSR601461-1"/>
    </source>
</evidence>
<protein>
    <recommendedName>
        <fullName evidence="3">Peptidase A1 domain-containing protein</fullName>
    </recommendedName>
</protein>
<dbReference type="Pfam" id="PF14543">
    <property type="entry name" value="TAXi_N"/>
    <property type="match status" value="1"/>
</dbReference>
<dbReference type="InterPro" id="IPR033121">
    <property type="entry name" value="PEPTIDASE_A1"/>
</dbReference>
<evidence type="ECO:0000259" key="3">
    <source>
        <dbReference type="PROSITE" id="PS51767"/>
    </source>
</evidence>
<dbReference type="Gene3D" id="2.40.70.10">
    <property type="entry name" value="Acid Proteases"/>
    <property type="match status" value="2"/>
</dbReference>
<comment type="caution">
    <text evidence="4">The sequence shown here is derived from an EMBL/GenBank/DDBJ whole genome shotgun (WGS) entry which is preliminary data.</text>
</comment>
<dbReference type="PANTHER" id="PTHR13683">
    <property type="entry name" value="ASPARTYL PROTEASES"/>
    <property type="match status" value="1"/>
</dbReference>
<feature type="active site" evidence="2">
    <location>
        <position position="321"/>
    </location>
</feature>
<dbReference type="AlphaFoldDB" id="A0ABD3CLV7"/>
<dbReference type="InterPro" id="IPR032861">
    <property type="entry name" value="TAXi_N"/>
</dbReference>
<feature type="domain" description="Peptidase A1" evidence="3">
    <location>
        <begin position="112"/>
        <end position="446"/>
    </location>
</feature>
<dbReference type="Pfam" id="PF14541">
    <property type="entry name" value="TAXi_C"/>
    <property type="match status" value="1"/>
</dbReference>
<sequence>MTTINCFFHLSHFENVETTPDQCKRHFTFTDLKERPKSTLEVFHINGPCSPTTGTKTMKMPSAEEILHHDRLRAESLQGRLKLNSTTNKYDSKFQDTKEVAHLPVVPSTDNYAIRISLGTPQQIKSLVFDTGSDITWISGFHYYDSNTFVDISCASKLCTWFLPHHTCEMFDYKENICHYDVQYKDDSYTKGVFSIDTLNIPETGDEFQGFLFGCALESETRGYFKEDGILGLGRDPISFLTQTHNIYKSVFSYCLPSSPSSTGFLKLGPRVYPDNLKFTPLIDNRQYPSFYFIDIISIKVGDVELLIKRFDLVYTGTIIDSGMVITRLPMKVYRAMRNEFRKQMRNIGYQIIVPIPSTLLDTCYIDSEYLSNAVPIITFTFKGGVTVDMDYSGTLYATRYAQDTNMKCLAFAGNRDAGDFSVFGNTQQMNFEVVYDAYRLQLAFIPHAC</sequence>
<accession>A0ABD3CLV7</accession>
<feature type="active site" evidence="2">
    <location>
        <position position="130"/>
    </location>
</feature>
<proteinExistence type="inferred from homology"/>
<keyword evidence="5" id="KW-1185">Reference proteome</keyword>
<evidence type="ECO:0000313" key="5">
    <source>
        <dbReference type="Proteomes" id="UP001632038"/>
    </source>
</evidence>
<dbReference type="InterPro" id="IPR032799">
    <property type="entry name" value="TAXi_C"/>
</dbReference>
<dbReference type="Proteomes" id="UP001632038">
    <property type="component" value="Unassembled WGS sequence"/>
</dbReference>
<dbReference type="PANTHER" id="PTHR13683:SF750">
    <property type="entry name" value="ASPARTYL PROTEASE AED1"/>
    <property type="match status" value="1"/>
</dbReference>
<gene>
    <name evidence="4" type="ORF">CASFOL_026804</name>
</gene>
<dbReference type="EMBL" id="JAVIJP010000034">
    <property type="protein sequence ID" value="KAL3629582.1"/>
    <property type="molecule type" value="Genomic_DNA"/>
</dbReference>
<dbReference type="PROSITE" id="PS51767">
    <property type="entry name" value="PEPTIDASE_A1"/>
    <property type="match status" value="1"/>
</dbReference>
<dbReference type="InterPro" id="IPR001461">
    <property type="entry name" value="Aspartic_peptidase_A1"/>
</dbReference>
<name>A0ABD3CLV7_9LAMI</name>
<reference evidence="5" key="1">
    <citation type="journal article" date="2024" name="IScience">
        <title>Strigolactones Initiate the Formation of Haustorium-like Structures in Castilleja.</title>
        <authorList>
            <person name="Buerger M."/>
            <person name="Peterson D."/>
            <person name="Chory J."/>
        </authorList>
    </citation>
    <scope>NUCLEOTIDE SEQUENCE [LARGE SCALE GENOMIC DNA]</scope>
</reference>
<comment type="similarity">
    <text evidence="1">Belongs to the peptidase A1 family.</text>
</comment>
<evidence type="ECO:0000256" key="1">
    <source>
        <dbReference type="ARBA" id="ARBA00007447"/>
    </source>
</evidence>
<dbReference type="SUPFAM" id="SSF50630">
    <property type="entry name" value="Acid proteases"/>
    <property type="match status" value="1"/>
</dbReference>
<evidence type="ECO:0000313" key="4">
    <source>
        <dbReference type="EMBL" id="KAL3629582.1"/>
    </source>
</evidence>